<evidence type="ECO:0000313" key="3">
    <source>
        <dbReference type="Proteomes" id="UP000316801"/>
    </source>
</evidence>
<keyword evidence="1" id="KW-1133">Transmembrane helix</keyword>
<name>A0A549T676_9HYPH</name>
<accession>A0A549T676</accession>
<dbReference type="InterPro" id="IPR008621">
    <property type="entry name" value="Cbb3-typ_cyt_oxidase_comp"/>
</dbReference>
<dbReference type="Proteomes" id="UP000316801">
    <property type="component" value="Unassembled WGS sequence"/>
</dbReference>
<dbReference type="AlphaFoldDB" id="A0A549T676"/>
<evidence type="ECO:0000256" key="1">
    <source>
        <dbReference type="SAM" id="Phobius"/>
    </source>
</evidence>
<organism evidence="2 3">
    <name type="scientific">Rhizobium straminoryzae</name>
    <dbReference type="NCBI Taxonomy" id="1387186"/>
    <lineage>
        <taxon>Bacteria</taxon>
        <taxon>Pseudomonadati</taxon>
        <taxon>Pseudomonadota</taxon>
        <taxon>Alphaproteobacteria</taxon>
        <taxon>Hyphomicrobiales</taxon>
        <taxon>Rhizobiaceae</taxon>
        <taxon>Rhizobium/Agrobacterium group</taxon>
        <taxon>Rhizobium</taxon>
    </lineage>
</organism>
<feature type="transmembrane region" description="Helical" evidence="1">
    <location>
        <begin position="12"/>
        <end position="33"/>
    </location>
</feature>
<dbReference type="RefSeq" id="WP_143126148.1">
    <property type="nucleotide sequence ID" value="NZ_VJMG01000045.1"/>
</dbReference>
<evidence type="ECO:0000313" key="2">
    <source>
        <dbReference type="EMBL" id="TRL37346.1"/>
    </source>
</evidence>
<dbReference type="Pfam" id="PF05545">
    <property type="entry name" value="FixQ"/>
    <property type="match status" value="1"/>
</dbReference>
<keyword evidence="3" id="KW-1185">Reference proteome</keyword>
<proteinExistence type="predicted"/>
<keyword evidence="1" id="KW-0812">Transmembrane</keyword>
<comment type="caution">
    <text evidence="2">The sequence shown here is derived from an EMBL/GenBank/DDBJ whole genome shotgun (WGS) entry which is preliminary data.</text>
</comment>
<gene>
    <name evidence="2" type="ORF">FNA46_15665</name>
</gene>
<protein>
    <submittedName>
        <fullName evidence="2">Cbb3-type cytochrome c oxidase subunit 3</fullName>
    </submittedName>
</protein>
<dbReference type="EMBL" id="VJMG01000045">
    <property type="protein sequence ID" value="TRL37346.1"/>
    <property type="molecule type" value="Genomic_DNA"/>
</dbReference>
<sequence length="56" mass="6522">MDLSHETLVWVAKTFGLIYLVILSIAVVAYACWPARQKEFRDASTAILNREDRPWR</sequence>
<keyword evidence="1" id="KW-0472">Membrane</keyword>
<reference evidence="2 3" key="1">
    <citation type="submission" date="2019-07" db="EMBL/GenBank/DDBJ databases">
        <title>Ln-dependent methylotrophs.</title>
        <authorList>
            <person name="Tani A."/>
        </authorList>
    </citation>
    <scope>NUCLEOTIDE SEQUENCE [LARGE SCALE GENOMIC DNA]</scope>
    <source>
        <strain evidence="2 3">SM12</strain>
    </source>
</reference>